<dbReference type="PROSITE" id="PS50887">
    <property type="entry name" value="GGDEF"/>
    <property type="match status" value="1"/>
</dbReference>
<evidence type="ECO:0000259" key="1">
    <source>
        <dbReference type="PROSITE" id="PS50112"/>
    </source>
</evidence>
<dbReference type="InterPro" id="IPR003018">
    <property type="entry name" value="GAF"/>
</dbReference>
<dbReference type="Gene3D" id="3.30.70.270">
    <property type="match status" value="1"/>
</dbReference>
<dbReference type="Pfam" id="PF00990">
    <property type="entry name" value="GGDEF"/>
    <property type="match status" value="1"/>
</dbReference>
<keyword evidence="5" id="KW-1185">Reference proteome</keyword>
<dbReference type="InterPro" id="IPR000014">
    <property type="entry name" value="PAS"/>
</dbReference>
<evidence type="ECO:0000313" key="4">
    <source>
        <dbReference type="EMBL" id="ACS87685.1"/>
    </source>
</evidence>
<dbReference type="Pfam" id="PF13185">
    <property type="entry name" value="GAF_2"/>
    <property type="match status" value="1"/>
</dbReference>
<dbReference type="CDD" id="cd01948">
    <property type="entry name" value="EAL"/>
    <property type="match status" value="1"/>
</dbReference>
<dbReference type="InterPro" id="IPR001633">
    <property type="entry name" value="EAL_dom"/>
</dbReference>
<evidence type="ECO:0000259" key="3">
    <source>
        <dbReference type="PROSITE" id="PS50887"/>
    </source>
</evidence>
<dbReference type="SMART" id="SM00091">
    <property type="entry name" value="PAS"/>
    <property type="match status" value="2"/>
</dbReference>
<dbReference type="PIRSF" id="PIRSF005925">
    <property type="entry name" value="Dos"/>
    <property type="match status" value="1"/>
</dbReference>
<dbReference type="Gene3D" id="3.30.450.20">
    <property type="entry name" value="PAS domain"/>
    <property type="match status" value="2"/>
</dbReference>
<dbReference type="InterPro" id="IPR013767">
    <property type="entry name" value="PAS_fold"/>
</dbReference>
<dbReference type="NCBIfam" id="NF008467">
    <property type="entry name" value="PRK11359.1"/>
    <property type="match status" value="1"/>
</dbReference>
<dbReference type="PROSITE" id="PS50883">
    <property type="entry name" value="EAL"/>
    <property type="match status" value="1"/>
</dbReference>
<dbReference type="GO" id="GO:0006355">
    <property type="term" value="P:regulation of DNA-templated transcription"/>
    <property type="evidence" value="ECO:0007669"/>
    <property type="project" value="InterPro"/>
</dbReference>
<dbReference type="SUPFAM" id="SSF55785">
    <property type="entry name" value="PYP-like sensor domain (PAS domain)"/>
    <property type="match status" value="2"/>
</dbReference>
<dbReference type="InterPro" id="IPR029787">
    <property type="entry name" value="Nucleotide_cyclase"/>
</dbReference>
<dbReference type="EMBL" id="CP001654">
    <property type="protein sequence ID" value="ACS87685.1"/>
    <property type="molecule type" value="Genomic_DNA"/>
</dbReference>
<organism evidence="4 5">
    <name type="scientific">Musicola paradisiaca (strain Ech703)</name>
    <name type="common">Dickeya paradisiaca</name>
    <name type="synonym">Dickeya dadantii</name>
    <dbReference type="NCBI Taxonomy" id="579405"/>
    <lineage>
        <taxon>Bacteria</taxon>
        <taxon>Pseudomonadati</taxon>
        <taxon>Pseudomonadota</taxon>
        <taxon>Gammaproteobacteria</taxon>
        <taxon>Enterobacterales</taxon>
        <taxon>Pectobacteriaceae</taxon>
        <taxon>Musicola</taxon>
    </lineage>
</organism>
<feature type="domain" description="PAS" evidence="1">
    <location>
        <begin position="132"/>
        <end position="185"/>
    </location>
</feature>
<dbReference type="CDD" id="cd00130">
    <property type="entry name" value="PAS"/>
    <property type="match status" value="1"/>
</dbReference>
<dbReference type="SUPFAM" id="SSF55073">
    <property type="entry name" value="Nucleotide cyclase"/>
    <property type="match status" value="1"/>
</dbReference>
<feature type="domain" description="EAL" evidence="2">
    <location>
        <begin position="592"/>
        <end position="845"/>
    </location>
</feature>
<accession>C6C676</accession>
<dbReference type="Pfam" id="PF00563">
    <property type="entry name" value="EAL"/>
    <property type="match status" value="1"/>
</dbReference>
<proteinExistence type="predicted"/>
<dbReference type="SUPFAM" id="SSF55781">
    <property type="entry name" value="GAF domain-like"/>
    <property type="match status" value="1"/>
</dbReference>
<dbReference type="KEGG" id="dda:Dd703_3932"/>
<dbReference type="eggNOG" id="COG5001">
    <property type="taxonomic scope" value="Bacteria"/>
</dbReference>
<dbReference type="SMART" id="SM00052">
    <property type="entry name" value="EAL"/>
    <property type="match status" value="1"/>
</dbReference>
<dbReference type="InterPro" id="IPR012226">
    <property type="entry name" value="Diguanyl_cyclase/Pdiesterase"/>
</dbReference>
<dbReference type="InterPro" id="IPR043128">
    <property type="entry name" value="Rev_trsase/Diguanyl_cyclase"/>
</dbReference>
<dbReference type="RefSeq" id="WP_015855577.1">
    <property type="nucleotide sequence ID" value="NC_012880.1"/>
</dbReference>
<dbReference type="SMART" id="SM00065">
    <property type="entry name" value="GAF"/>
    <property type="match status" value="1"/>
</dbReference>
<reference evidence="4" key="1">
    <citation type="submission" date="2009-06" db="EMBL/GenBank/DDBJ databases">
        <title>Complete sequence of Dickeya dadantii Ech703.</title>
        <authorList>
            <consortium name="US DOE Joint Genome Institute"/>
            <person name="Lucas S."/>
            <person name="Copeland A."/>
            <person name="Lapidus A."/>
            <person name="Glavina del Rio T."/>
            <person name="Dalin E."/>
            <person name="Tice H."/>
            <person name="Bruce D."/>
            <person name="Goodwin L."/>
            <person name="Pitluck S."/>
            <person name="Chertkov O."/>
            <person name="Brettin T."/>
            <person name="Detter J.C."/>
            <person name="Han C."/>
            <person name="Larimer F."/>
            <person name="Land M."/>
            <person name="Hauser L."/>
            <person name="Kyrpides N."/>
            <person name="Mikhailova N."/>
            <person name="Balakrishnan V."/>
            <person name="Glasner J."/>
            <person name="Perna N.T."/>
        </authorList>
    </citation>
    <scope>NUCLEOTIDE SEQUENCE [LARGE SCALE GENOMIC DNA]</scope>
    <source>
        <strain evidence="4">Ech703</strain>
    </source>
</reference>
<dbReference type="PANTHER" id="PTHR44757:SF2">
    <property type="entry name" value="BIOFILM ARCHITECTURE MAINTENANCE PROTEIN MBAA"/>
    <property type="match status" value="1"/>
</dbReference>
<dbReference type="InterPro" id="IPR029016">
    <property type="entry name" value="GAF-like_dom_sf"/>
</dbReference>
<protein>
    <submittedName>
        <fullName evidence="4">Diguanylate cyclase/phosphodiesterase with PAS/PAC and GAF sensor(S)</fullName>
    </submittedName>
</protein>
<dbReference type="NCBIfam" id="TIGR00229">
    <property type="entry name" value="sensory_box"/>
    <property type="match status" value="2"/>
</dbReference>
<gene>
    <name evidence="4" type="ordered locus">Dd703_3932</name>
</gene>
<dbReference type="InterPro" id="IPR035919">
    <property type="entry name" value="EAL_sf"/>
</dbReference>
<dbReference type="PANTHER" id="PTHR44757">
    <property type="entry name" value="DIGUANYLATE CYCLASE DGCP"/>
    <property type="match status" value="1"/>
</dbReference>
<dbReference type="Pfam" id="PF13426">
    <property type="entry name" value="PAS_9"/>
    <property type="match status" value="1"/>
</dbReference>
<dbReference type="NCBIfam" id="TIGR00254">
    <property type="entry name" value="GGDEF"/>
    <property type="match status" value="1"/>
</dbReference>
<dbReference type="AlphaFoldDB" id="C6C676"/>
<sequence length="861" mass="95589">MEYLTIPDSEQVLLSALEQSIVAVVLINDAGCVLLFNRAAEILWGYERQEMRGRPVVSLLAPVCRPAYLDAIRSNQADSTAGAKTKCEWLLERKDGGQFWGRLPLSKVEVNGRTYRMLMAWDVSLDVEARWQNRLTMLAIDNAERPVVLLDNACRVIRVNYSFSRLYGYALEDIVGNTLDGIMSYSLDSQDSAGKKMSVMWGRSRVQAEVAIRCRDGREAFGRMASSPLIDDENDEFYGYSINVISDITEEQQFRSLERDILGALVSSLSFAELGDYICQQVSEIVPDVIPSIMTVDHRGILRHWSAPQLPDAYNQQVSGMAIGDGVGSCGTAAWRGEPVVAADIEHDASWAMFSQIPLAYGLRACWSYPIRRRDRSVAGTVAFYSRELRQPTLFHERIIDACTHLCSLAIEQEENRQRMVQLVQYDPLTGLPNQYHLQRYLDDILSQQPTREVTLFSVGLDRFKDINEAFGHAAGDRVLVAVTHRLQAFLRAGEWLSRPEGDRFVIVAPDCSAHRASLMTEQLRETISQPVELDGHRLSLSASVGISHYLEGGSNRETLLDNAKVAMYRAKEAGGGYQFFSADMNVAASERLLLGGALKRAINNGELELYYQPQIRLDSGELYGMEALARWYDPVFGNVPTSKFIALAEDIGEIEALSYWALCEACRQLSLWDLAGARVPVVSVNFSPLCFHRDLPETITTILQSFSLTGERLTIEITESAAMALTPDMLAVVHRIRGNGIGVSIDDFGTGFSNLSNLVNLPVTEVKIDRSFIDKCESEERLQALVEAVVGIGRSLKLEVVAEGVETEGQSALIGKLGGRIAQGYLFARPMKASDVPGWLQEYQAGKHRPDAVQPSDADA</sequence>
<evidence type="ECO:0000313" key="5">
    <source>
        <dbReference type="Proteomes" id="UP000002734"/>
    </source>
</evidence>
<dbReference type="Proteomes" id="UP000002734">
    <property type="component" value="Chromosome"/>
</dbReference>
<dbReference type="SUPFAM" id="SSF141868">
    <property type="entry name" value="EAL domain-like"/>
    <property type="match status" value="1"/>
</dbReference>
<feature type="domain" description="GGDEF" evidence="3">
    <location>
        <begin position="452"/>
        <end position="585"/>
    </location>
</feature>
<dbReference type="PROSITE" id="PS50112">
    <property type="entry name" value="PAS"/>
    <property type="match status" value="2"/>
</dbReference>
<dbReference type="InterPro" id="IPR052155">
    <property type="entry name" value="Biofilm_reg_signaling"/>
</dbReference>
<dbReference type="Pfam" id="PF00989">
    <property type="entry name" value="PAS"/>
    <property type="match status" value="1"/>
</dbReference>
<dbReference type="InterPro" id="IPR000160">
    <property type="entry name" value="GGDEF_dom"/>
</dbReference>
<dbReference type="HOGENOM" id="CLU_000445_70_20_6"/>
<name>C6C676_MUSP7</name>
<evidence type="ECO:0000259" key="2">
    <source>
        <dbReference type="PROSITE" id="PS50883"/>
    </source>
</evidence>
<dbReference type="Gene3D" id="3.20.20.450">
    <property type="entry name" value="EAL domain"/>
    <property type="match status" value="1"/>
</dbReference>
<dbReference type="CDD" id="cd01949">
    <property type="entry name" value="GGDEF"/>
    <property type="match status" value="1"/>
</dbReference>
<feature type="domain" description="PAS" evidence="1">
    <location>
        <begin position="9"/>
        <end position="62"/>
    </location>
</feature>
<dbReference type="SMART" id="SM00267">
    <property type="entry name" value="GGDEF"/>
    <property type="match status" value="1"/>
</dbReference>
<dbReference type="InterPro" id="IPR035965">
    <property type="entry name" value="PAS-like_dom_sf"/>
</dbReference>
<dbReference type="STRING" id="579405.Dd703_3932"/>
<dbReference type="Gene3D" id="3.30.450.40">
    <property type="match status" value="1"/>
</dbReference>